<accession>A0A061DDL0</accession>
<gene>
    <name evidence="2" type="ORF">BBBOND_0400100</name>
</gene>
<evidence type="ECO:0000256" key="1">
    <source>
        <dbReference type="SAM" id="MobiDB-lite"/>
    </source>
</evidence>
<dbReference type="EMBL" id="LK391710">
    <property type="protein sequence ID" value="CDR97514.1"/>
    <property type="molecule type" value="Genomic_DNA"/>
</dbReference>
<dbReference type="OrthoDB" id="365798at2759"/>
<organism evidence="2 3">
    <name type="scientific">Babesia bigemina</name>
    <dbReference type="NCBI Taxonomy" id="5866"/>
    <lineage>
        <taxon>Eukaryota</taxon>
        <taxon>Sar</taxon>
        <taxon>Alveolata</taxon>
        <taxon>Apicomplexa</taxon>
        <taxon>Aconoidasida</taxon>
        <taxon>Piroplasmida</taxon>
        <taxon>Babesiidae</taxon>
        <taxon>Babesia</taxon>
    </lineage>
</organism>
<dbReference type="Proteomes" id="UP000033188">
    <property type="component" value="Chromosome 4"/>
</dbReference>
<evidence type="ECO:0000313" key="3">
    <source>
        <dbReference type="Proteomes" id="UP000033188"/>
    </source>
</evidence>
<dbReference type="KEGG" id="bbig:BBBOND_0400100"/>
<dbReference type="VEuPathDB" id="PiroplasmaDB:BBBOND_0400100"/>
<dbReference type="OMA" id="DEARFMI"/>
<sequence>MRMAEPRRLQSFHVGHKASATRSAVYVRSPPGSPEARGTGSSASIHATSVDDADRCVLRNILRCFHFLDFEDRGHISPAEAMAFIAPLKRASPDLFELLCEVLAVTKHALVDGRIGKEPFIRQLESSLRALARDDNSPLAQLRQPCNAISRYFGSLKTAAGECDDNAIGSPGRGQEQIRGGDLYDSQAGRGDERPAWCTDLAGTREEQRTQSDGECTFKPVTNRRRFTAGRSEASVALKDEIRDMHRFQYGRLSDGTTAQRLSGNEPRGGMSEYIVFHFSERKEWSQDLRSLRNPSG</sequence>
<dbReference type="AlphaFoldDB" id="A0A061DDL0"/>
<evidence type="ECO:0008006" key="4">
    <source>
        <dbReference type="Google" id="ProtNLM"/>
    </source>
</evidence>
<feature type="region of interest" description="Disordered" evidence="1">
    <location>
        <begin position="167"/>
        <end position="190"/>
    </location>
</feature>
<protein>
    <recommendedName>
        <fullName evidence="4">EF-hand domain-containing protein</fullName>
    </recommendedName>
</protein>
<proteinExistence type="predicted"/>
<evidence type="ECO:0000313" key="2">
    <source>
        <dbReference type="EMBL" id="CDR97514.1"/>
    </source>
</evidence>
<reference evidence="3" key="1">
    <citation type="journal article" date="2014" name="Nucleic Acids Res.">
        <title>The evolutionary dynamics of variant antigen genes in Babesia reveal a history of genomic innovation underlying host-parasite interaction.</title>
        <authorList>
            <person name="Jackson A.P."/>
            <person name="Otto T.D."/>
            <person name="Darby A."/>
            <person name="Ramaprasad A."/>
            <person name="Xia D."/>
            <person name="Echaide I.E."/>
            <person name="Farber M."/>
            <person name="Gahlot S."/>
            <person name="Gamble J."/>
            <person name="Gupta D."/>
            <person name="Gupta Y."/>
            <person name="Jackson L."/>
            <person name="Malandrin L."/>
            <person name="Malas T.B."/>
            <person name="Moussa E."/>
            <person name="Nair M."/>
            <person name="Reid A.J."/>
            <person name="Sanders M."/>
            <person name="Sharma J."/>
            <person name="Tracey A."/>
            <person name="Quail M.A."/>
            <person name="Weir W."/>
            <person name="Wastling J.M."/>
            <person name="Hall N."/>
            <person name="Willadsen P."/>
            <person name="Lingelbach K."/>
            <person name="Shiels B."/>
            <person name="Tait A."/>
            <person name="Berriman M."/>
            <person name="Allred D.R."/>
            <person name="Pain A."/>
        </authorList>
    </citation>
    <scope>NUCLEOTIDE SEQUENCE [LARGE SCALE GENOMIC DNA]</scope>
    <source>
        <strain evidence="3">Bond</strain>
    </source>
</reference>
<name>A0A061DDL0_BABBI</name>
<feature type="region of interest" description="Disordered" evidence="1">
    <location>
        <begin position="22"/>
        <end position="44"/>
    </location>
</feature>
<dbReference type="GeneID" id="24566055"/>
<keyword evidence="3" id="KW-1185">Reference proteome</keyword>
<dbReference type="RefSeq" id="XP_012769700.1">
    <property type="nucleotide sequence ID" value="XM_012914246.1"/>
</dbReference>